<name>A0A430HQ76_9BURK</name>
<sequence>MTAHHDIGYRALFAHPELVRDLLAGFTPFKLFGGIALSCFKRINATYVSERAVRREGDMVWRVQLGAGLHVYVLLEFQASVEHLMAVRMQTYIGLLYQDLGKRHELRRGKLLPPVLPLVFYNGQRRWSASLDLAGVLMAAPAGLAPFQPAQRYVLIDQKRLDQSTLKTTANVLALLFRLELSSAPEVVEEIVPALITWLCARPQRGLRRSVARWANRVVERRSGKPGPFSLENMEEIADMGRKLLTWAEEFESIGFKKGRAEGKAEGKLIALRAMVDTLLRSRFGELPAPALQRIEQGTHAQLDRWFKRGLTAASLDAVFGDGEQ</sequence>
<evidence type="ECO:0000313" key="3">
    <source>
        <dbReference type="Proteomes" id="UP000278085"/>
    </source>
</evidence>
<evidence type="ECO:0000313" key="2">
    <source>
        <dbReference type="EMBL" id="RSZ59668.1"/>
    </source>
</evidence>
<reference evidence="2 3" key="1">
    <citation type="submission" date="2018-12" db="EMBL/GenBank/DDBJ databases">
        <authorList>
            <person name="Yang E."/>
        </authorList>
    </citation>
    <scope>NUCLEOTIDE SEQUENCE [LARGE SCALE GENOMIC DNA]</scope>
    <source>
        <strain evidence="2 3">SOD</strain>
    </source>
</reference>
<dbReference type="Pfam" id="PF04754">
    <property type="entry name" value="Transposase_31"/>
    <property type="match status" value="1"/>
</dbReference>
<protein>
    <recommendedName>
        <fullName evidence="1">Transposase (putative) YhgA-like domain-containing protein</fullName>
    </recommendedName>
</protein>
<gene>
    <name evidence="2" type="ORF">EJB06_05570</name>
</gene>
<dbReference type="Proteomes" id="UP000278085">
    <property type="component" value="Unassembled WGS sequence"/>
</dbReference>
<dbReference type="PANTHER" id="PTHR34611">
    <property type="match status" value="1"/>
</dbReference>
<dbReference type="AlphaFoldDB" id="A0A430HQ76"/>
<dbReference type="InterPro" id="IPR006842">
    <property type="entry name" value="Transposase_31"/>
</dbReference>
<dbReference type="EMBL" id="RXLQ01000003">
    <property type="protein sequence ID" value="RSZ59668.1"/>
    <property type="molecule type" value="Genomic_DNA"/>
</dbReference>
<accession>A0A430HQ76</accession>
<comment type="caution">
    <text evidence="2">The sequence shown here is derived from an EMBL/GenBank/DDBJ whole genome shotgun (WGS) entry which is preliminary data.</text>
</comment>
<evidence type="ECO:0000259" key="1">
    <source>
        <dbReference type="Pfam" id="PF04754"/>
    </source>
</evidence>
<feature type="domain" description="Transposase (putative) YhgA-like" evidence="1">
    <location>
        <begin position="4"/>
        <end position="176"/>
    </location>
</feature>
<dbReference type="OrthoDB" id="932587at2"/>
<dbReference type="PANTHER" id="PTHR34611:SF2">
    <property type="entry name" value="INACTIVE RECOMBINATION-PROMOTING NUCLEASE-LIKE PROTEIN RPNE-RELATED"/>
    <property type="match status" value="1"/>
</dbReference>
<dbReference type="RefSeq" id="WP_126073030.1">
    <property type="nucleotide sequence ID" value="NZ_CP051166.1"/>
</dbReference>
<keyword evidence="3" id="KW-1185">Reference proteome</keyword>
<proteinExistence type="predicted"/>
<dbReference type="InterPro" id="IPR051699">
    <property type="entry name" value="Rpn/YhgA-like_nuclease"/>
</dbReference>
<organism evidence="2 3">
    <name type="scientific">Massilia atriviolacea</name>
    <dbReference type="NCBI Taxonomy" id="2495579"/>
    <lineage>
        <taxon>Bacteria</taxon>
        <taxon>Pseudomonadati</taxon>
        <taxon>Pseudomonadota</taxon>
        <taxon>Betaproteobacteria</taxon>
        <taxon>Burkholderiales</taxon>
        <taxon>Oxalobacteraceae</taxon>
        <taxon>Telluria group</taxon>
        <taxon>Massilia</taxon>
    </lineage>
</organism>